<feature type="region of interest" description="Disordered" evidence="1">
    <location>
        <begin position="307"/>
        <end position="343"/>
    </location>
</feature>
<dbReference type="GeneID" id="9688638"/>
<proteinExistence type="predicted"/>
<dbReference type="EMBL" id="GG663748">
    <property type="protein sequence ID" value="EEH52334.1"/>
    <property type="molecule type" value="Genomic_DNA"/>
</dbReference>
<dbReference type="Proteomes" id="UP000001876">
    <property type="component" value="Unassembled WGS sequence"/>
</dbReference>
<name>C1N5Q1_MICPC</name>
<dbReference type="AlphaFoldDB" id="C1N5Q1"/>
<dbReference type="KEGG" id="mpp:MICPUCDRAFT_42680"/>
<organism evidence="3">
    <name type="scientific">Micromonas pusilla (strain CCMP1545)</name>
    <name type="common">Picoplanktonic green alga</name>
    <dbReference type="NCBI Taxonomy" id="564608"/>
    <lineage>
        <taxon>Eukaryota</taxon>
        <taxon>Viridiplantae</taxon>
        <taxon>Chlorophyta</taxon>
        <taxon>Mamiellophyceae</taxon>
        <taxon>Mamiellales</taxon>
        <taxon>Mamiellaceae</taxon>
        <taxon>Micromonas</taxon>
    </lineage>
</organism>
<sequence length="343" mass="35512">MHAVVAPAPTPPRAAAPLRRRATRRAPAASPPARLAVVVRAEAAKDAAKDAVTITRAWHCPPPDAPRETKQAASTLSKLPPHVLDAGGLDPSTQSPQNQTAYLGSLAERFLPVDLGRDGVRVLCVDPPIFAVANFVPASTCDALAKLTKGAKAFGGGVANAKRVQELAAALPAPIADGMPALVQVLSELTDDARDLIRCDGAWLEGAAATRWADGGFSAPPPEGAFAFEMPALCVVSKGKETAELPDAFEPTKWLDLYLSVGLGEGGIKPPVTMADVTVEGTVEKIGEEGNVGASARELNRQAWRANVSSGDDVGGDVGGATDEAKKKLEELEEGMAGESKSP</sequence>
<accession>C1N5Q1</accession>
<protein>
    <submittedName>
        <fullName evidence="2">Predicted protein</fullName>
    </submittedName>
</protein>
<dbReference type="OrthoDB" id="4356at2759"/>
<dbReference type="OMA" id="TITRAWH"/>
<evidence type="ECO:0000256" key="1">
    <source>
        <dbReference type="SAM" id="MobiDB-lite"/>
    </source>
</evidence>
<keyword evidence="3" id="KW-1185">Reference proteome</keyword>
<gene>
    <name evidence="2" type="ORF">MICPUCDRAFT_42680</name>
</gene>
<evidence type="ECO:0000313" key="3">
    <source>
        <dbReference type="Proteomes" id="UP000001876"/>
    </source>
</evidence>
<feature type="region of interest" description="Disordered" evidence="1">
    <location>
        <begin position="1"/>
        <end position="33"/>
    </location>
</feature>
<dbReference type="RefSeq" id="XP_003063198.1">
    <property type="nucleotide sequence ID" value="XM_003063152.1"/>
</dbReference>
<evidence type="ECO:0000313" key="2">
    <source>
        <dbReference type="EMBL" id="EEH52334.1"/>
    </source>
</evidence>
<reference evidence="2 3" key="1">
    <citation type="journal article" date="2009" name="Science">
        <title>Green evolution and dynamic adaptations revealed by genomes of the marine picoeukaryotes Micromonas.</title>
        <authorList>
            <person name="Worden A.Z."/>
            <person name="Lee J.H."/>
            <person name="Mock T."/>
            <person name="Rouze P."/>
            <person name="Simmons M.P."/>
            <person name="Aerts A.L."/>
            <person name="Allen A.E."/>
            <person name="Cuvelier M.L."/>
            <person name="Derelle E."/>
            <person name="Everett M.V."/>
            <person name="Foulon E."/>
            <person name="Grimwood J."/>
            <person name="Gundlach H."/>
            <person name="Henrissat B."/>
            <person name="Napoli C."/>
            <person name="McDonald S.M."/>
            <person name="Parker M.S."/>
            <person name="Rombauts S."/>
            <person name="Salamov A."/>
            <person name="Von Dassow P."/>
            <person name="Badger J.H."/>
            <person name="Coutinho P.M."/>
            <person name="Demir E."/>
            <person name="Dubchak I."/>
            <person name="Gentemann C."/>
            <person name="Eikrem W."/>
            <person name="Gready J.E."/>
            <person name="John U."/>
            <person name="Lanier W."/>
            <person name="Lindquist E.A."/>
            <person name="Lucas S."/>
            <person name="Mayer K.F."/>
            <person name="Moreau H."/>
            <person name="Not F."/>
            <person name="Otillar R."/>
            <person name="Panaud O."/>
            <person name="Pangilinan J."/>
            <person name="Paulsen I."/>
            <person name="Piegu B."/>
            <person name="Poliakov A."/>
            <person name="Robbens S."/>
            <person name="Schmutz J."/>
            <person name="Toulza E."/>
            <person name="Wyss T."/>
            <person name="Zelensky A."/>
            <person name="Zhou K."/>
            <person name="Armbrust E.V."/>
            <person name="Bhattacharya D."/>
            <person name="Goodenough U.W."/>
            <person name="Van de Peer Y."/>
            <person name="Grigoriev I.V."/>
        </authorList>
    </citation>
    <scope>NUCLEOTIDE SEQUENCE [LARGE SCALE GENOMIC DNA]</scope>
    <source>
        <strain evidence="2 3">CCMP1545</strain>
    </source>
</reference>